<feature type="coiled-coil region" evidence="1">
    <location>
        <begin position="12"/>
        <end position="71"/>
    </location>
</feature>
<reference evidence="2 3" key="1">
    <citation type="submission" date="2021-03" db="EMBL/GenBank/DDBJ databases">
        <title>Fibrella sp. HMF5405 genome sequencing and assembly.</title>
        <authorList>
            <person name="Kang H."/>
            <person name="Kim H."/>
            <person name="Bae S."/>
            <person name="Joh K."/>
        </authorList>
    </citation>
    <scope>NUCLEOTIDE SEQUENCE [LARGE SCALE GENOMIC DNA]</scope>
    <source>
        <strain evidence="2 3">HMF5405</strain>
    </source>
</reference>
<sequence length="85" mass="9832">MNSPARGAANSLTAYRAQFQTIEAERADVQEKLAIAKAQPWYTRLVRRAKIKALQARYDDLQQKSDSLSRILLRLYRQHNADPFQ</sequence>
<name>A0ABS3JCH9_9BACT</name>
<comment type="caution">
    <text evidence="2">The sequence shown here is derived from an EMBL/GenBank/DDBJ whole genome shotgun (WGS) entry which is preliminary data.</text>
</comment>
<evidence type="ECO:0000256" key="1">
    <source>
        <dbReference type="SAM" id="Coils"/>
    </source>
</evidence>
<organism evidence="2 3">
    <name type="scientific">Fibrella forsythiae</name>
    <dbReference type="NCBI Taxonomy" id="2817061"/>
    <lineage>
        <taxon>Bacteria</taxon>
        <taxon>Pseudomonadati</taxon>
        <taxon>Bacteroidota</taxon>
        <taxon>Cytophagia</taxon>
        <taxon>Cytophagales</taxon>
        <taxon>Spirosomataceae</taxon>
        <taxon>Fibrella</taxon>
    </lineage>
</organism>
<evidence type="ECO:0000313" key="2">
    <source>
        <dbReference type="EMBL" id="MBO0946979.1"/>
    </source>
</evidence>
<keyword evidence="1" id="KW-0175">Coiled coil</keyword>
<keyword evidence="3" id="KW-1185">Reference proteome</keyword>
<dbReference type="Proteomes" id="UP000664628">
    <property type="component" value="Unassembled WGS sequence"/>
</dbReference>
<dbReference type="RefSeq" id="WP_207326906.1">
    <property type="nucleotide sequence ID" value="NZ_JAFMYW010000001.1"/>
</dbReference>
<protein>
    <submittedName>
        <fullName evidence="2">Uncharacterized protein</fullName>
    </submittedName>
</protein>
<gene>
    <name evidence="2" type="ORF">J2I46_00180</name>
</gene>
<dbReference type="EMBL" id="JAFMYW010000001">
    <property type="protein sequence ID" value="MBO0946979.1"/>
    <property type="molecule type" value="Genomic_DNA"/>
</dbReference>
<proteinExistence type="predicted"/>
<accession>A0ABS3JCH9</accession>
<evidence type="ECO:0000313" key="3">
    <source>
        <dbReference type="Proteomes" id="UP000664628"/>
    </source>
</evidence>